<comment type="caution">
    <text evidence="2">The sequence shown here is derived from an EMBL/GenBank/DDBJ whole genome shotgun (WGS) entry which is preliminary data.</text>
</comment>
<dbReference type="EMBL" id="JAQQWN010000006">
    <property type="protein sequence ID" value="KAK8079599.1"/>
    <property type="molecule type" value="Genomic_DNA"/>
</dbReference>
<dbReference type="Proteomes" id="UP001433268">
    <property type="component" value="Unassembled WGS sequence"/>
</dbReference>
<protein>
    <submittedName>
        <fullName evidence="2">Uncharacterized protein</fullName>
    </submittedName>
</protein>
<keyword evidence="3" id="KW-1185">Reference proteome</keyword>
<accession>A0ABR1W7Z4</accession>
<evidence type="ECO:0000313" key="3">
    <source>
        <dbReference type="Proteomes" id="UP001433268"/>
    </source>
</evidence>
<name>A0ABR1W7Z4_9PEZI</name>
<proteinExistence type="predicted"/>
<dbReference type="GeneID" id="92044792"/>
<sequence>MDGISAAASVGQLVHYGGAVTMTLIRLIRDIHRGPVIYKSEETNVRYLLRLVRRISTEEDCHTHEFRELFARLDTVAHKILKLLQGTSSLLLRKIISAITRHRALSGAFRELYATRELLHFHISCTLSQDVRACLEARTIHPYKHLDQSSVESYTSLYTERWSPGSRHNNLPGQRLTGTTLRSNQQISRPRFEIVGNKIGYNTLIDIGNDTVLENHNRGTASSEGPIVFKDNVARDYATLKVGNVTRRDFSDILTAHRNAPLKVTQSRPPLLSSRQTPDGRAEDDDVRQLANVPSSAAEAPVPGQLAGFVAELPCSHQRGFPD</sequence>
<organism evidence="2 3">
    <name type="scientific">Apiospora hydei</name>
    <dbReference type="NCBI Taxonomy" id="1337664"/>
    <lineage>
        <taxon>Eukaryota</taxon>
        <taxon>Fungi</taxon>
        <taxon>Dikarya</taxon>
        <taxon>Ascomycota</taxon>
        <taxon>Pezizomycotina</taxon>
        <taxon>Sordariomycetes</taxon>
        <taxon>Xylariomycetidae</taxon>
        <taxon>Amphisphaeriales</taxon>
        <taxon>Apiosporaceae</taxon>
        <taxon>Apiospora</taxon>
    </lineage>
</organism>
<reference evidence="2 3" key="1">
    <citation type="submission" date="2023-01" db="EMBL/GenBank/DDBJ databases">
        <title>Analysis of 21 Apiospora genomes using comparative genomics revels a genus with tremendous synthesis potential of carbohydrate active enzymes and secondary metabolites.</title>
        <authorList>
            <person name="Sorensen T."/>
        </authorList>
    </citation>
    <scope>NUCLEOTIDE SEQUENCE [LARGE SCALE GENOMIC DNA]</scope>
    <source>
        <strain evidence="2 3">CBS 114990</strain>
    </source>
</reference>
<dbReference type="RefSeq" id="XP_066667074.1">
    <property type="nucleotide sequence ID" value="XM_066811732.1"/>
</dbReference>
<feature type="compositionally biased region" description="Polar residues" evidence="1">
    <location>
        <begin position="264"/>
        <end position="277"/>
    </location>
</feature>
<evidence type="ECO:0000313" key="2">
    <source>
        <dbReference type="EMBL" id="KAK8079599.1"/>
    </source>
</evidence>
<evidence type="ECO:0000256" key="1">
    <source>
        <dbReference type="SAM" id="MobiDB-lite"/>
    </source>
</evidence>
<feature type="region of interest" description="Disordered" evidence="1">
    <location>
        <begin position="261"/>
        <end position="302"/>
    </location>
</feature>
<gene>
    <name evidence="2" type="ORF">PG997_007417</name>
</gene>